<dbReference type="WBParaSite" id="PgR051X_g048_t05">
    <property type="protein sequence ID" value="PgR051X_g048_t05"/>
    <property type="gene ID" value="PgR051X_g048"/>
</dbReference>
<dbReference type="PANTHER" id="PTHR13374:SF3">
    <property type="entry name" value="DET1 HOMOLOG"/>
    <property type="match status" value="1"/>
</dbReference>
<dbReference type="Pfam" id="PF09737">
    <property type="entry name" value="Det1"/>
    <property type="match status" value="1"/>
</dbReference>
<dbReference type="WBParaSite" id="PgR051X_g048_t04">
    <property type="protein sequence ID" value="PgR051X_g048_t04"/>
    <property type="gene ID" value="PgR051X_g048"/>
</dbReference>
<dbReference type="Proteomes" id="UP000887569">
    <property type="component" value="Unplaced"/>
</dbReference>
<dbReference type="WBParaSite" id="PgR051X_g048_t07">
    <property type="protein sequence ID" value="PgR051X_g048_t07"/>
    <property type="gene ID" value="PgR051X_g048"/>
</dbReference>
<dbReference type="InterPro" id="IPR019138">
    <property type="entry name" value="De-etiolated_protein_1_Det1"/>
</dbReference>
<accession>A0A915BQ82</accession>
<organism evidence="1 2">
    <name type="scientific">Parascaris univalens</name>
    <name type="common">Nematode worm</name>
    <dbReference type="NCBI Taxonomy" id="6257"/>
    <lineage>
        <taxon>Eukaryota</taxon>
        <taxon>Metazoa</taxon>
        <taxon>Ecdysozoa</taxon>
        <taxon>Nematoda</taxon>
        <taxon>Chromadorea</taxon>
        <taxon>Rhabditida</taxon>
        <taxon>Spirurina</taxon>
        <taxon>Ascaridomorpha</taxon>
        <taxon>Ascaridoidea</taxon>
        <taxon>Ascarididae</taxon>
        <taxon>Parascaris</taxon>
    </lineage>
</organism>
<dbReference type="GO" id="GO:0031461">
    <property type="term" value="C:cullin-RING ubiquitin ligase complex"/>
    <property type="evidence" value="ECO:0007669"/>
    <property type="project" value="TreeGrafter"/>
</dbReference>
<evidence type="ECO:0000313" key="1">
    <source>
        <dbReference type="Proteomes" id="UP000887569"/>
    </source>
</evidence>
<dbReference type="GO" id="GO:1990756">
    <property type="term" value="F:ubiquitin-like ligase-substrate adaptor activity"/>
    <property type="evidence" value="ECO:0007669"/>
    <property type="project" value="TreeGrafter"/>
</dbReference>
<proteinExistence type="predicted"/>
<dbReference type="GO" id="GO:0031625">
    <property type="term" value="F:ubiquitin protein ligase binding"/>
    <property type="evidence" value="ECO:0007669"/>
    <property type="project" value="TreeGrafter"/>
</dbReference>
<sequence length="525" mass="60756">MLRIKCYFKDSFPGNTMLLYDVDWLRKRRVKVVHATLMLRKREFGVNRPGTQFLCGAYEFYQCVHPSKALHGIDRKGFVLKRFSPCGRYLICFTSTYHSVSVRNYTTFARAYENVNAFEDVFPERFTLNVVSDAEEGSMLMRDCLFITPDSRHIIVAVESVVSDAAATLLDLYRNNESLVRVSSQALSNITFITVDLQDGSICDRYQLNVDRVWVTHGVHLVGRLFAILSLQHQTIHFLHIDERTGRFVVLNKVGRHLYDDDDIVSMGMHDDDQVVFTGLKQRLLTALYRRCVRAGCVPQFLHMFSQLRSLRMWQMQIIDSDLVLIRFVQEDAFTSGAPISMAPAVYVFYDWRNAEIVNVFERNSQHFGKIVERCLEELKHPELLDNRFPCTAQYCQQGALLYERIKFFLVHITGESRSETYRRLVSQLPFSTTLAPTNTPYLDPSMFSYDDRLLAIVERMRLPDKEVVKFHSRVTGLPLFKMIVSRGRYVQLLFHPSEPFAISADRSHPNTRATFHVPPLVPST</sequence>
<dbReference type="GO" id="GO:0005634">
    <property type="term" value="C:nucleus"/>
    <property type="evidence" value="ECO:0007669"/>
    <property type="project" value="TreeGrafter"/>
</dbReference>
<reference evidence="2 3" key="1">
    <citation type="submission" date="2022-11" db="UniProtKB">
        <authorList>
            <consortium name="WormBaseParasite"/>
        </authorList>
    </citation>
    <scope>IDENTIFICATION</scope>
</reference>
<evidence type="ECO:0000313" key="2">
    <source>
        <dbReference type="WBParaSite" id="PgR051X_g048_t04"/>
    </source>
</evidence>
<dbReference type="WBParaSite" id="PgR051X_g048_t06">
    <property type="protein sequence ID" value="PgR051X_g048_t06"/>
    <property type="gene ID" value="PgR051X_g048"/>
</dbReference>
<dbReference type="PANTHER" id="PTHR13374">
    <property type="entry name" value="DET1 HOMOLOG DE-ETIOLATED-1 HOMOLOG"/>
    <property type="match status" value="1"/>
</dbReference>
<dbReference type="GO" id="GO:0032436">
    <property type="term" value="P:positive regulation of proteasomal ubiquitin-dependent protein catabolic process"/>
    <property type="evidence" value="ECO:0007669"/>
    <property type="project" value="TreeGrafter"/>
</dbReference>
<keyword evidence="1" id="KW-1185">Reference proteome</keyword>
<protein>
    <submittedName>
        <fullName evidence="2 3">DET1 homolog</fullName>
    </submittedName>
</protein>
<evidence type="ECO:0000313" key="3">
    <source>
        <dbReference type="WBParaSite" id="PgR051X_g048_t05"/>
    </source>
</evidence>
<dbReference type="AlphaFoldDB" id="A0A915BQ82"/>
<name>A0A915BQ82_PARUN</name>
<dbReference type="GO" id="GO:0016567">
    <property type="term" value="P:protein ubiquitination"/>
    <property type="evidence" value="ECO:0007669"/>
    <property type="project" value="TreeGrafter"/>
</dbReference>